<proteinExistence type="predicted"/>
<comment type="caution">
    <text evidence="1">The sequence shown here is derived from an EMBL/GenBank/DDBJ whole genome shotgun (WGS) entry which is preliminary data.</text>
</comment>
<dbReference type="AlphaFoldDB" id="A0A918DAG8"/>
<evidence type="ECO:0000313" key="1">
    <source>
        <dbReference type="EMBL" id="GGN96438.1"/>
    </source>
</evidence>
<accession>A0A918DAG8</accession>
<dbReference type="RefSeq" id="WP_189192652.1">
    <property type="nucleotide sequence ID" value="NZ_BMMM01000036.1"/>
</dbReference>
<organism evidence="1 2">
    <name type="scientific">Streptomyces albiflavescens</name>
    <dbReference type="NCBI Taxonomy" id="1623582"/>
    <lineage>
        <taxon>Bacteria</taxon>
        <taxon>Bacillati</taxon>
        <taxon>Actinomycetota</taxon>
        <taxon>Actinomycetes</taxon>
        <taxon>Kitasatosporales</taxon>
        <taxon>Streptomycetaceae</taxon>
        <taxon>Streptomyces</taxon>
    </lineage>
</organism>
<dbReference type="EMBL" id="BMMM01000036">
    <property type="protein sequence ID" value="GGN96438.1"/>
    <property type="molecule type" value="Genomic_DNA"/>
</dbReference>
<sequence>MNIPWTIKGITDDFTTCHCCGRRGLKRTVALMPLDADGNEDGTAEDVVYYGTACAATALGWTQGKVTETGHASQRERDERDAYARRIISLYAPVESAPVRDQARVFYGRNRRQRNTGVKATEEMAQLLAEARATLADTTTGPARPGRIEDFRRYLVVLTQDGHIHLVRRVPQDETKRHEQAAAAHRRADEISGSVLTVAALDAESAREVAYSDDLTRAWNAKAWQAAHA</sequence>
<keyword evidence="2" id="KW-1185">Reference proteome</keyword>
<name>A0A918DAG8_9ACTN</name>
<reference evidence="1 2" key="1">
    <citation type="journal article" date="2014" name="Int. J. Syst. Evol. Microbiol.">
        <title>Complete genome sequence of Corynebacterium casei LMG S-19264T (=DSM 44701T), isolated from a smear-ripened cheese.</title>
        <authorList>
            <consortium name="US DOE Joint Genome Institute (JGI-PGF)"/>
            <person name="Walter F."/>
            <person name="Albersmeier A."/>
            <person name="Kalinowski J."/>
            <person name="Ruckert C."/>
        </authorList>
    </citation>
    <scope>NUCLEOTIDE SEQUENCE [LARGE SCALE GENOMIC DNA]</scope>
    <source>
        <strain evidence="1 2">CGMCC 4.7111</strain>
    </source>
</reference>
<gene>
    <name evidence="1" type="ORF">GCM10011579_097920</name>
</gene>
<protein>
    <submittedName>
        <fullName evidence="1">Uncharacterized protein</fullName>
    </submittedName>
</protein>
<dbReference type="Proteomes" id="UP000600365">
    <property type="component" value="Unassembled WGS sequence"/>
</dbReference>
<evidence type="ECO:0000313" key="2">
    <source>
        <dbReference type="Proteomes" id="UP000600365"/>
    </source>
</evidence>